<dbReference type="RefSeq" id="WP_132220765.1">
    <property type="nucleotide sequence ID" value="NZ_SMGO01000001.1"/>
</dbReference>
<dbReference type="EMBL" id="SMGO01000001">
    <property type="protein sequence ID" value="TCK84958.1"/>
    <property type="molecule type" value="Genomic_DNA"/>
</dbReference>
<name>A0A4R1LZF1_9SPHI</name>
<dbReference type="Proteomes" id="UP000294616">
    <property type="component" value="Unassembled WGS sequence"/>
</dbReference>
<gene>
    <name evidence="2" type="ORF">C8N28_0254</name>
</gene>
<organism evidence="2 3">
    <name type="scientific">Albibacterium bauzanense</name>
    <dbReference type="NCBI Taxonomy" id="653929"/>
    <lineage>
        <taxon>Bacteria</taxon>
        <taxon>Pseudomonadati</taxon>
        <taxon>Bacteroidota</taxon>
        <taxon>Sphingobacteriia</taxon>
        <taxon>Sphingobacteriales</taxon>
        <taxon>Sphingobacteriaceae</taxon>
        <taxon>Albibacterium</taxon>
    </lineage>
</organism>
<accession>A0A4R1LZF1</accession>
<comment type="caution">
    <text evidence="2">The sequence shown here is derived from an EMBL/GenBank/DDBJ whole genome shotgun (WGS) entry which is preliminary data.</text>
</comment>
<reference evidence="2 3" key="1">
    <citation type="submission" date="2019-03" db="EMBL/GenBank/DDBJ databases">
        <title>Genomic Encyclopedia of Archaeal and Bacterial Type Strains, Phase II (KMG-II): from individual species to whole genera.</title>
        <authorList>
            <person name="Goeker M."/>
        </authorList>
    </citation>
    <scope>NUCLEOTIDE SEQUENCE [LARGE SCALE GENOMIC DNA]</scope>
    <source>
        <strain evidence="2 3">DSM 22554</strain>
    </source>
</reference>
<sequence>MAKSIDLLLLLFGSFLCLHISNSSFYVIQAQTEATNLPEQQRAQIRTIYTQEIGVREKSNKNDGERVGEYLKYTGLNEGYAWCAAFVSWSFGQAGLKEPKTAWSPSLFPNKRIIWRKNQNKPIPQAGDVFGIYYSNLKRIAHAGFVDEWGDKYVITVEGNTNDANSREGDGVYRKRRPISSIFQVSDWITPLK</sequence>
<protein>
    <submittedName>
        <fullName evidence="2">CHAP domain-containing protein</fullName>
    </submittedName>
</protein>
<feature type="domain" description="Peptidase C51" evidence="1">
    <location>
        <begin position="77"/>
        <end position="160"/>
    </location>
</feature>
<dbReference type="InterPro" id="IPR007921">
    <property type="entry name" value="CHAP_dom"/>
</dbReference>
<dbReference type="OrthoDB" id="9813532at2"/>
<dbReference type="Pfam" id="PF05257">
    <property type="entry name" value="CHAP"/>
    <property type="match status" value="1"/>
</dbReference>
<keyword evidence="3" id="KW-1185">Reference proteome</keyword>
<evidence type="ECO:0000313" key="2">
    <source>
        <dbReference type="EMBL" id="TCK84958.1"/>
    </source>
</evidence>
<evidence type="ECO:0000313" key="3">
    <source>
        <dbReference type="Proteomes" id="UP000294616"/>
    </source>
</evidence>
<proteinExistence type="predicted"/>
<evidence type="ECO:0000259" key="1">
    <source>
        <dbReference type="Pfam" id="PF05257"/>
    </source>
</evidence>
<dbReference type="AlphaFoldDB" id="A0A4R1LZF1"/>